<keyword evidence="3" id="KW-1003">Cell membrane</keyword>
<keyword evidence="7" id="KW-0653">Protein transport</keyword>
<dbReference type="AlphaFoldDB" id="W5YGY6"/>
<dbReference type="HOGENOM" id="CLU_085305_3_5_6"/>
<dbReference type="InterPro" id="IPR003400">
    <property type="entry name" value="ExbD"/>
</dbReference>
<evidence type="ECO:0000256" key="5">
    <source>
        <dbReference type="ARBA" id="ARBA00022989"/>
    </source>
</evidence>
<gene>
    <name evidence="9" type="ORF">AU14_05650</name>
</gene>
<evidence type="ECO:0000256" key="6">
    <source>
        <dbReference type="ARBA" id="ARBA00023136"/>
    </source>
</evidence>
<keyword evidence="6 8" id="KW-0472">Membrane</keyword>
<dbReference type="RefSeq" id="WP_041339542.1">
    <property type="nucleotide sequence ID" value="NZ_CP007151.1"/>
</dbReference>
<dbReference type="EMBL" id="CP007151">
    <property type="protein sequence ID" value="AHI28290.1"/>
    <property type="molecule type" value="Genomic_DNA"/>
</dbReference>
<dbReference type="Pfam" id="PF02472">
    <property type="entry name" value="ExbD"/>
    <property type="match status" value="1"/>
</dbReference>
<evidence type="ECO:0000256" key="7">
    <source>
        <dbReference type="RuleBase" id="RU003879"/>
    </source>
</evidence>
<dbReference type="GO" id="GO:0015031">
    <property type="term" value="P:protein transport"/>
    <property type="evidence" value="ECO:0007669"/>
    <property type="project" value="UniProtKB-KW"/>
</dbReference>
<keyword evidence="10" id="KW-1185">Reference proteome</keyword>
<sequence length="134" mass="14274">MSMASLYSRRRPRIGMTALIDVVFILLMFFMLTSSFNQWKAVDFRSPVAVENQSADAAQLVVLGVDGTLRLVASGVDIAAGAPVNAGLFESGQPVVILPEAKVSVQKIITQLERLKALGLSVTLGNVIAAETGR</sequence>
<feature type="transmembrane region" description="Helical" evidence="8">
    <location>
        <begin position="12"/>
        <end position="32"/>
    </location>
</feature>
<evidence type="ECO:0000256" key="8">
    <source>
        <dbReference type="SAM" id="Phobius"/>
    </source>
</evidence>
<dbReference type="PANTHER" id="PTHR30558:SF3">
    <property type="entry name" value="BIOPOLYMER TRANSPORT PROTEIN EXBD-RELATED"/>
    <property type="match status" value="1"/>
</dbReference>
<organism evidence="9 10">
    <name type="scientific">Marinobacter similis</name>
    <dbReference type="NCBI Taxonomy" id="1420916"/>
    <lineage>
        <taxon>Bacteria</taxon>
        <taxon>Pseudomonadati</taxon>
        <taxon>Pseudomonadota</taxon>
        <taxon>Gammaproteobacteria</taxon>
        <taxon>Pseudomonadales</taxon>
        <taxon>Marinobacteraceae</taxon>
        <taxon>Marinobacter</taxon>
    </lineage>
</organism>
<dbReference type="PANTHER" id="PTHR30558">
    <property type="entry name" value="EXBD MEMBRANE COMPONENT OF PMF-DRIVEN MACROMOLECULE IMPORT SYSTEM"/>
    <property type="match status" value="1"/>
</dbReference>
<keyword evidence="4 7" id="KW-0812">Transmembrane</keyword>
<dbReference type="GO" id="GO:0022857">
    <property type="term" value="F:transmembrane transporter activity"/>
    <property type="evidence" value="ECO:0007669"/>
    <property type="project" value="InterPro"/>
</dbReference>
<dbReference type="Proteomes" id="UP000061489">
    <property type="component" value="Chromosome"/>
</dbReference>
<protein>
    <submittedName>
        <fullName evidence="9">Biopolymer transporter ExbD</fullName>
    </submittedName>
</protein>
<reference evidence="9 10" key="1">
    <citation type="journal article" date="2014" name="Genome Announc.">
        <title>Draft Genome Sequences of Marinobacter similis A3d10T and Marinobacter salarius R9SW1T.</title>
        <authorList>
            <person name="Ivanova E.P."/>
            <person name="Ng H.J."/>
            <person name="Webb H.K."/>
            <person name="Feng G."/>
            <person name="Oshima K."/>
            <person name="Hattori M."/>
            <person name="Ohkuma M."/>
            <person name="Sergeev A.F."/>
            <person name="Mikhailov V.V."/>
            <person name="Crawford R.J."/>
            <person name="Sawabe T."/>
        </authorList>
    </citation>
    <scope>NUCLEOTIDE SEQUENCE [LARGE SCALE GENOMIC DNA]</scope>
    <source>
        <strain evidence="9 10">A3d10</strain>
    </source>
</reference>
<evidence type="ECO:0000313" key="10">
    <source>
        <dbReference type="Proteomes" id="UP000061489"/>
    </source>
</evidence>
<dbReference type="KEGG" id="msx:AU14_05650"/>
<keyword evidence="7" id="KW-0813">Transport</keyword>
<evidence type="ECO:0000256" key="1">
    <source>
        <dbReference type="ARBA" id="ARBA00004162"/>
    </source>
</evidence>
<dbReference type="GO" id="GO:0005886">
    <property type="term" value="C:plasma membrane"/>
    <property type="evidence" value="ECO:0007669"/>
    <property type="project" value="UniProtKB-SubCell"/>
</dbReference>
<name>W5YGY6_9GAMM</name>
<dbReference type="STRING" id="1420916.AU14_05650"/>
<evidence type="ECO:0000256" key="4">
    <source>
        <dbReference type="ARBA" id="ARBA00022692"/>
    </source>
</evidence>
<evidence type="ECO:0000256" key="2">
    <source>
        <dbReference type="ARBA" id="ARBA00005811"/>
    </source>
</evidence>
<keyword evidence="5 8" id="KW-1133">Transmembrane helix</keyword>
<dbReference type="OrthoDB" id="9793581at2"/>
<accession>W5YGY6</accession>
<comment type="similarity">
    <text evidence="2 7">Belongs to the ExbD/TolR family.</text>
</comment>
<comment type="subcellular location">
    <subcellularLocation>
        <location evidence="1">Cell membrane</location>
        <topology evidence="1">Single-pass membrane protein</topology>
    </subcellularLocation>
    <subcellularLocation>
        <location evidence="7">Cell membrane</location>
        <topology evidence="7">Single-pass type II membrane protein</topology>
    </subcellularLocation>
</comment>
<evidence type="ECO:0000313" key="9">
    <source>
        <dbReference type="EMBL" id="AHI28290.1"/>
    </source>
</evidence>
<proteinExistence type="inferred from homology"/>
<evidence type="ECO:0000256" key="3">
    <source>
        <dbReference type="ARBA" id="ARBA00022475"/>
    </source>
</evidence>